<dbReference type="InterPro" id="IPR029063">
    <property type="entry name" value="SAM-dependent_MTases_sf"/>
</dbReference>
<dbReference type="SUPFAM" id="SSF63380">
    <property type="entry name" value="Riboflavin synthase domain-like"/>
    <property type="match status" value="1"/>
</dbReference>
<dbReference type="EMBL" id="LT796768">
    <property type="protein sequence ID" value="SKB09472.1"/>
    <property type="molecule type" value="Genomic_DNA"/>
</dbReference>
<evidence type="ECO:0000313" key="4">
    <source>
        <dbReference type="Proteomes" id="UP000191040"/>
    </source>
</evidence>
<dbReference type="InterPro" id="IPR036388">
    <property type="entry name" value="WH-like_DNA-bd_sf"/>
</dbReference>
<dbReference type="Gene3D" id="2.40.30.10">
    <property type="entry name" value="Translation factors"/>
    <property type="match status" value="1"/>
</dbReference>
<feature type="domain" description="FAD-binding FR-type" evidence="2">
    <location>
        <begin position="13"/>
        <end position="147"/>
    </location>
</feature>
<evidence type="ECO:0000259" key="2">
    <source>
        <dbReference type="PROSITE" id="PS51384"/>
    </source>
</evidence>
<evidence type="ECO:0000256" key="1">
    <source>
        <dbReference type="SAM" id="MobiDB-lite"/>
    </source>
</evidence>
<dbReference type="InterPro" id="IPR017938">
    <property type="entry name" value="Riboflavin_synthase-like_b-brl"/>
</dbReference>
<reference evidence="4" key="1">
    <citation type="submission" date="2017-02" db="EMBL/GenBank/DDBJ databases">
        <authorList>
            <person name="Varghese N."/>
            <person name="Submissions S."/>
        </authorList>
    </citation>
    <scope>NUCLEOTIDE SEQUENCE [LARGE SCALE GENOMIC DNA]</scope>
    <source>
        <strain evidence="4">9H-4</strain>
    </source>
</reference>
<accession>A0A1T4Z609</accession>
<dbReference type="Gene3D" id="3.40.50.80">
    <property type="entry name" value="Nucleotide-binding domain of ferredoxin-NADP reductase (FNR) module"/>
    <property type="match status" value="1"/>
</dbReference>
<dbReference type="InterPro" id="IPR013113">
    <property type="entry name" value="SIP_FAD-bd"/>
</dbReference>
<name>A0A1T4Z609_9ACTN</name>
<dbReference type="InterPro" id="IPR007037">
    <property type="entry name" value="SIP_rossman_dom"/>
</dbReference>
<dbReference type="PROSITE" id="PS51384">
    <property type="entry name" value="FAD_FR"/>
    <property type="match status" value="1"/>
</dbReference>
<dbReference type="OrthoDB" id="9814826at2"/>
<proteinExistence type="predicted"/>
<feature type="region of interest" description="Disordered" evidence="1">
    <location>
        <begin position="273"/>
        <end position="293"/>
    </location>
</feature>
<dbReference type="PANTHER" id="PTHR30157:SF0">
    <property type="entry name" value="NADPH-DEPENDENT FERRIC-CHELATE REDUCTASE"/>
    <property type="match status" value="1"/>
</dbReference>
<dbReference type="Gene3D" id="3.40.50.150">
    <property type="entry name" value="Vaccinia Virus protein VP39"/>
    <property type="match status" value="1"/>
</dbReference>
<dbReference type="Proteomes" id="UP000191040">
    <property type="component" value="Chromosome I"/>
</dbReference>
<dbReference type="Pfam" id="PF08021">
    <property type="entry name" value="FAD_binding_9"/>
    <property type="match status" value="1"/>
</dbReference>
<dbReference type="SUPFAM" id="SSF46785">
    <property type="entry name" value="Winged helix' DNA-binding domain"/>
    <property type="match status" value="1"/>
</dbReference>
<dbReference type="SUPFAM" id="SSF53335">
    <property type="entry name" value="S-adenosyl-L-methionine-dependent methyltransferases"/>
    <property type="match status" value="1"/>
</dbReference>
<dbReference type="InterPro" id="IPR039374">
    <property type="entry name" value="SIP_fam"/>
</dbReference>
<dbReference type="InterPro" id="IPR039261">
    <property type="entry name" value="FNR_nucleotide-bd"/>
</dbReference>
<evidence type="ECO:0000313" key="3">
    <source>
        <dbReference type="EMBL" id="SKB09472.1"/>
    </source>
</evidence>
<dbReference type="Pfam" id="PF04954">
    <property type="entry name" value="SIP"/>
    <property type="match status" value="1"/>
</dbReference>
<dbReference type="PANTHER" id="PTHR30157">
    <property type="entry name" value="FERRIC REDUCTASE, NADPH-DEPENDENT"/>
    <property type="match status" value="1"/>
</dbReference>
<dbReference type="GO" id="GO:0016491">
    <property type="term" value="F:oxidoreductase activity"/>
    <property type="evidence" value="ECO:0007669"/>
    <property type="project" value="InterPro"/>
</dbReference>
<dbReference type="RefSeq" id="WP_078700646.1">
    <property type="nucleotide sequence ID" value="NZ_LT796768.1"/>
</dbReference>
<dbReference type="InterPro" id="IPR017927">
    <property type="entry name" value="FAD-bd_FR_type"/>
</dbReference>
<protein>
    <submittedName>
        <fullName evidence="3">NADPH-dependent ferric siderophore reductase, contains FAD-binding and SIP domains</fullName>
    </submittedName>
</protein>
<dbReference type="Gene3D" id="1.10.10.10">
    <property type="entry name" value="Winged helix-like DNA-binding domain superfamily/Winged helix DNA-binding domain"/>
    <property type="match status" value="1"/>
</dbReference>
<organism evidence="3 4">
    <name type="scientific">Aeromicrobium choanae</name>
    <dbReference type="NCBI Taxonomy" id="1736691"/>
    <lineage>
        <taxon>Bacteria</taxon>
        <taxon>Bacillati</taxon>
        <taxon>Actinomycetota</taxon>
        <taxon>Actinomycetes</taxon>
        <taxon>Propionibacteriales</taxon>
        <taxon>Nocardioidaceae</taxon>
        <taxon>Aeromicrobium</taxon>
    </lineage>
</organism>
<keyword evidence="4" id="KW-1185">Reference proteome</keyword>
<gene>
    <name evidence="3" type="ORF">SAMN06295964_2716</name>
</gene>
<dbReference type="CDD" id="cd06193">
    <property type="entry name" value="siderophore_interacting"/>
    <property type="match status" value="1"/>
</dbReference>
<dbReference type="InterPro" id="IPR036390">
    <property type="entry name" value="WH_DNA-bd_sf"/>
</dbReference>
<sequence length="597" mass="63951">MPRTSRPLTIHPIVLRQAEVTRVVDVSPNLRRLTLAGPDLAEGIMGEGFARPAFSSTGFDDHVKMVVPPADGDLPRAGTQEERRFAWNPEVLEFTRDYTVRAWDPAVGTFDVEVVRHDHGLAAEWAFRATPGDAIAFAGPKSCAGVNHDVDWHLVAGDETALPAVARWLEEAPEDVRGHAIVEVPSEADRLDLPRPAGVTLEWLVRGEVPAGHSRQLDAAVRRFTPPSGRGFAWIAGEAMTIAPLRRYLRNELGLPKEDVEVVGYWRRTASPEETVVQPPERDDAERLVPPTPASEDTARAVLEHVHEMTELAPPIVTRVAVTLGINPAVARGADTVAALADSTGVAAERLAPLLDAMTALELLEHDGKAYRNTARGAVLMEEHSIDELDLADPANRDALALVDLLDVLRTGLPSARSGTATWRGRRAADPALQAGYDSRAADELQYVLQALAELAPVKAAGTLAVFGDAAALVASSVAAGRTVHLPGEDVADWPAHDCAVVVGALEGRTDDDALRVLRSALSSGTTVVLSERVADGADEDDHVAEHALTSLALSGLPMRTRDELTALLRRAGASEVEREVLGWGFGQLSRVLVAQA</sequence>
<dbReference type="STRING" id="1736691.SAMN06295964_2716"/>
<dbReference type="AlphaFoldDB" id="A0A1T4Z609"/>